<protein>
    <submittedName>
        <fullName evidence="5">Methionine aminotransferase</fullName>
    </submittedName>
</protein>
<dbReference type="PANTHER" id="PTHR43807">
    <property type="entry name" value="FI04487P"/>
    <property type="match status" value="1"/>
</dbReference>
<sequence>MSASAASRRCSGGWKTSWRPVRSILNKLPGCDLLASSRFSFTPVAGTYFQLVDYSQIRPDLNDVNMALWMTREHGVATIPISVFYQTLIPGQRLVRLCFAKREETLREAAKKLCGI</sequence>
<name>A0A7Z6UXB3_PSESH</name>
<evidence type="ECO:0000256" key="4">
    <source>
        <dbReference type="ARBA" id="ARBA00022898"/>
    </source>
</evidence>
<dbReference type="Proteomes" id="UP000267078">
    <property type="component" value="Unassembled WGS sequence"/>
</dbReference>
<keyword evidence="3 5" id="KW-0808">Transferase</keyword>
<dbReference type="Gene3D" id="3.90.1150.10">
    <property type="entry name" value="Aspartate Aminotransferase, domain 1"/>
    <property type="match status" value="1"/>
</dbReference>
<dbReference type="InterPro" id="IPR051326">
    <property type="entry name" value="Kynurenine-oxoglutarate_AT"/>
</dbReference>
<comment type="caution">
    <text evidence="5">The sequence shown here is derived from an EMBL/GenBank/DDBJ whole genome shotgun (WGS) entry which is preliminary data.</text>
</comment>
<evidence type="ECO:0000313" key="6">
    <source>
        <dbReference type="Proteomes" id="UP000267078"/>
    </source>
</evidence>
<keyword evidence="2 5" id="KW-0032">Aminotransferase</keyword>
<keyword evidence="4" id="KW-0663">Pyridoxal phosphate</keyword>
<evidence type="ECO:0000256" key="1">
    <source>
        <dbReference type="ARBA" id="ARBA00001933"/>
    </source>
</evidence>
<dbReference type="AlphaFoldDB" id="A0A7Z6UXB3"/>
<evidence type="ECO:0000256" key="3">
    <source>
        <dbReference type="ARBA" id="ARBA00022679"/>
    </source>
</evidence>
<proteinExistence type="predicted"/>
<reference evidence="5 6" key="1">
    <citation type="submission" date="2018-08" db="EMBL/GenBank/DDBJ databases">
        <title>Recombination of ecologically and evolutionarily significant loci maintains genetic cohesion in the Pseudomonas syringae species complex.</title>
        <authorList>
            <person name="Dillon M."/>
            <person name="Thakur S."/>
            <person name="Almeida R.N.D."/>
            <person name="Weir B.S."/>
            <person name="Guttman D.S."/>
        </authorList>
    </citation>
    <scope>NUCLEOTIDE SEQUENCE [LARGE SCALE GENOMIC DNA]</scope>
    <source>
        <strain evidence="5 6">1449B</strain>
    </source>
</reference>
<dbReference type="SUPFAM" id="SSF53383">
    <property type="entry name" value="PLP-dependent transferases"/>
    <property type="match status" value="1"/>
</dbReference>
<evidence type="ECO:0000313" key="5">
    <source>
        <dbReference type="EMBL" id="RMU92152.1"/>
    </source>
</evidence>
<dbReference type="EMBL" id="RBUI01000014">
    <property type="protein sequence ID" value="RMU92152.1"/>
    <property type="molecule type" value="Genomic_DNA"/>
</dbReference>
<evidence type="ECO:0000256" key="2">
    <source>
        <dbReference type="ARBA" id="ARBA00022576"/>
    </source>
</evidence>
<dbReference type="InterPro" id="IPR015422">
    <property type="entry name" value="PyrdxlP-dep_Trfase_small"/>
</dbReference>
<organism evidence="5 6">
    <name type="scientific">Pseudomonas savastanoi pv. phaseolicola</name>
    <name type="common">Pseudomonas syringae pv. phaseolicola</name>
    <dbReference type="NCBI Taxonomy" id="319"/>
    <lineage>
        <taxon>Bacteria</taxon>
        <taxon>Pseudomonadati</taxon>
        <taxon>Pseudomonadota</taxon>
        <taxon>Gammaproteobacteria</taxon>
        <taxon>Pseudomonadales</taxon>
        <taxon>Pseudomonadaceae</taxon>
        <taxon>Pseudomonas</taxon>
    </lineage>
</organism>
<accession>A0A7Z6UXB3</accession>
<gene>
    <name evidence="5" type="ORF">ALP21_04484</name>
</gene>
<dbReference type="PANTHER" id="PTHR43807:SF20">
    <property type="entry name" value="FI04487P"/>
    <property type="match status" value="1"/>
</dbReference>
<dbReference type="InterPro" id="IPR015424">
    <property type="entry name" value="PyrdxlP-dep_Trfase"/>
</dbReference>
<comment type="cofactor">
    <cofactor evidence="1">
        <name>pyridoxal 5'-phosphate</name>
        <dbReference type="ChEBI" id="CHEBI:597326"/>
    </cofactor>
</comment>
<dbReference type="GO" id="GO:0005737">
    <property type="term" value="C:cytoplasm"/>
    <property type="evidence" value="ECO:0007669"/>
    <property type="project" value="TreeGrafter"/>
</dbReference>
<dbReference type="GO" id="GO:0016212">
    <property type="term" value="F:kynurenine-oxoglutarate transaminase activity"/>
    <property type="evidence" value="ECO:0007669"/>
    <property type="project" value="TreeGrafter"/>
</dbReference>